<proteinExistence type="predicted"/>
<feature type="domain" description="Beta-lactamase-related" evidence="2">
    <location>
        <begin position="61"/>
        <end position="385"/>
    </location>
</feature>
<keyword evidence="1" id="KW-0812">Transmembrane</keyword>
<dbReference type="RefSeq" id="WP_119442958.1">
    <property type="nucleotide sequence ID" value="NZ_CP170494.1"/>
</dbReference>
<evidence type="ECO:0000259" key="2">
    <source>
        <dbReference type="Pfam" id="PF00144"/>
    </source>
</evidence>
<protein>
    <recommendedName>
        <fullName evidence="2">Beta-lactamase-related domain-containing protein</fullName>
    </recommendedName>
</protein>
<dbReference type="InterPro" id="IPR050491">
    <property type="entry name" value="AmpC-like"/>
</dbReference>
<keyword evidence="1" id="KW-1133">Transmembrane helix</keyword>
<dbReference type="Pfam" id="PF00144">
    <property type="entry name" value="Beta-lactamase"/>
    <property type="match status" value="1"/>
</dbReference>
<feature type="transmembrane region" description="Helical" evidence="1">
    <location>
        <begin position="20"/>
        <end position="38"/>
    </location>
</feature>
<evidence type="ECO:0000313" key="4">
    <source>
        <dbReference type="Proteomes" id="UP000266483"/>
    </source>
</evidence>
<evidence type="ECO:0000313" key="3">
    <source>
        <dbReference type="EMBL" id="RII81913.1"/>
    </source>
</evidence>
<reference evidence="3 4" key="1">
    <citation type="submission" date="2017-08" db="EMBL/GenBank/DDBJ databases">
        <title>Pusillimonas indicus sp. nov., a member of the family Alcaligenaceae isolated from surface seawater.</title>
        <authorList>
            <person name="Li J."/>
        </authorList>
    </citation>
    <scope>NUCLEOTIDE SEQUENCE [LARGE SCALE GENOMIC DNA]</scope>
    <source>
        <strain evidence="3 4">17-4A</strain>
    </source>
</reference>
<dbReference type="InterPro" id="IPR001466">
    <property type="entry name" value="Beta-lactam-related"/>
</dbReference>
<sequence>MHTHISAGGATPTGLSYKPLSFTELIFTLGLALCLLLWPGMSAAKKNSTTVEPDHLKTVSEQFFDEQKLASLLVQVRINGEPVFSHAQGQAMPNVPATTDGHFRNGAVAIAYMAATLLQLAEQGLINLDTPIIKWLPHLPYADKVTPRMLSNMTSGYPDYVADAEFIEAFYDDPFRNWTNAERINISIDTTRVFEPGKNWDYSHAGYVILAEVMEAATKKPLKQLIQENILEPLNLKQTLSIDTPYIPDPVIHAYSAERGIYEDATFWNPSWTLPEGAVQVTTIDDMARSFDTLVGKTGFLSEPMRRQMIAPTLVGFGAPLEGCRSCHTMSRNFYYGLGVFMSRDWVFQSPLFGGYSSMVATLPADRSPTGERITIAVATTAQEEAFTDWTEDLQNLADSLTRLIAVEIVPDNGLAPSRHGSE</sequence>
<dbReference type="EMBL" id="NQOU01000007">
    <property type="protein sequence ID" value="RII81913.1"/>
    <property type="molecule type" value="Genomic_DNA"/>
</dbReference>
<organism evidence="3 4">
    <name type="scientific">Neopusillimonas maritima</name>
    <dbReference type="NCBI Taxonomy" id="2026239"/>
    <lineage>
        <taxon>Bacteria</taxon>
        <taxon>Pseudomonadati</taxon>
        <taxon>Pseudomonadota</taxon>
        <taxon>Betaproteobacteria</taxon>
        <taxon>Burkholderiales</taxon>
        <taxon>Alcaligenaceae</taxon>
        <taxon>Neopusillimonas</taxon>
    </lineage>
</organism>
<dbReference type="InterPro" id="IPR012338">
    <property type="entry name" value="Beta-lactam/transpept-like"/>
</dbReference>
<dbReference type="SUPFAM" id="SSF56601">
    <property type="entry name" value="beta-lactamase/transpeptidase-like"/>
    <property type="match status" value="1"/>
</dbReference>
<keyword evidence="1" id="KW-0472">Membrane</keyword>
<accession>A0ABX9MSR3</accession>
<dbReference type="Gene3D" id="3.40.710.10">
    <property type="entry name" value="DD-peptidase/beta-lactamase superfamily"/>
    <property type="match status" value="1"/>
</dbReference>
<gene>
    <name evidence="3" type="ORF">CJO09_14230</name>
</gene>
<keyword evidence="4" id="KW-1185">Reference proteome</keyword>
<dbReference type="PANTHER" id="PTHR46825:SF7">
    <property type="entry name" value="D-ALANYL-D-ALANINE CARBOXYPEPTIDASE"/>
    <property type="match status" value="1"/>
</dbReference>
<dbReference type="PANTHER" id="PTHR46825">
    <property type="entry name" value="D-ALANYL-D-ALANINE-CARBOXYPEPTIDASE/ENDOPEPTIDASE AMPH"/>
    <property type="match status" value="1"/>
</dbReference>
<dbReference type="Proteomes" id="UP000266483">
    <property type="component" value="Unassembled WGS sequence"/>
</dbReference>
<comment type="caution">
    <text evidence="3">The sequence shown here is derived from an EMBL/GenBank/DDBJ whole genome shotgun (WGS) entry which is preliminary data.</text>
</comment>
<name>A0ABX9MSR3_9BURK</name>
<evidence type="ECO:0000256" key="1">
    <source>
        <dbReference type="SAM" id="Phobius"/>
    </source>
</evidence>